<evidence type="ECO:0000259" key="6">
    <source>
        <dbReference type="PROSITE" id="PS50977"/>
    </source>
</evidence>
<feature type="domain" description="HTH tetR-type" evidence="6">
    <location>
        <begin position="32"/>
        <end position="90"/>
    </location>
</feature>
<dbReference type="AlphaFoldDB" id="A0A1I4F1D8"/>
<keyword evidence="8" id="KW-1185">Reference proteome</keyword>
<name>A0A1I4F1D8_9ACTN</name>
<accession>A0A1I4F1D8</accession>
<evidence type="ECO:0000256" key="4">
    <source>
        <dbReference type="PROSITE-ProRule" id="PRU00335"/>
    </source>
</evidence>
<evidence type="ECO:0000256" key="1">
    <source>
        <dbReference type="ARBA" id="ARBA00023015"/>
    </source>
</evidence>
<feature type="compositionally biased region" description="Low complexity" evidence="5">
    <location>
        <begin position="13"/>
        <end position="23"/>
    </location>
</feature>
<keyword evidence="2 4" id="KW-0238">DNA-binding</keyword>
<organism evidence="7 8">
    <name type="scientific">Streptosporangium canum</name>
    <dbReference type="NCBI Taxonomy" id="324952"/>
    <lineage>
        <taxon>Bacteria</taxon>
        <taxon>Bacillati</taxon>
        <taxon>Actinomycetota</taxon>
        <taxon>Actinomycetes</taxon>
        <taxon>Streptosporangiales</taxon>
        <taxon>Streptosporangiaceae</taxon>
        <taxon>Streptosporangium</taxon>
    </lineage>
</organism>
<dbReference type="Gene3D" id="1.10.357.10">
    <property type="entry name" value="Tetracycline Repressor, domain 2"/>
    <property type="match status" value="1"/>
</dbReference>
<protein>
    <submittedName>
        <fullName evidence="7">Transcriptional regulator, TetR family</fullName>
    </submittedName>
</protein>
<dbReference type="GO" id="GO:0003700">
    <property type="term" value="F:DNA-binding transcription factor activity"/>
    <property type="evidence" value="ECO:0007669"/>
    <property type="project" value="TreeGrafter"/>
</dbReference>
<proteinExistence type="predicted"/>
<evidence type="ECO:0000256" key="5">
    <source>
        <dbReference type="SAM" id="MobiDB-lite"/>
    </source>
</evidence>
<dbReference type="InterPro" id="IPR050109">
    <property type="entry name" value="HTH-type_TetR-like_transc_reg"/>
</dbReference>
<dbReference type="SUPFAM" id="SSF48498">
    <property type="entry name" value="Tetracyclin repressor-like, C-terminal domain"/>
    <property type="match status" value="1"/>
</dbReference>
<dbReference type="EMBL" id="FOQY01000056">
    <property type="protein sequence ID" value="SFL11812.1"/>
    <property type="molecule type" value="Genomic_DNA"/>
</dbReference>
<evidence type="ECO:0000256" key="2">
    <source>
        <dbReference type="ARBA" id="ARBA00023125"/>
    </source>
</evidence>
<dbReference type="Pfam" id="PF00440">
    <property type="entry name" value="TetR_N"/>
    <property type="match status" value="1"/>
</dbReference>
<feature type="DNA-binding region" description="H-T-H motif" evidence="4">
    <location>
        <begin position="53"/>
        <end position="72"/>
    </location>
</feature>
<dbReference type="PANTHER" id="PTHR30055:SF234">
    <property type="entry name" value="HTH-TYPE TRANSCRIPTIONAL REGULATOR BETI"/>
    <property type="match status" value="1"/>
</dbReference>
<dbReference type="InterPro" id="IPR036271">
    <property type="entry name" value="Tet_transcr_reg_TetR-rel_C_sf"/>
</dbReference>
<keyword evidence="3" id="KW-0804">Transcription</keyword>
<dbReference type="PROSITE" id="PS50977">
    <property type="entry name" value="HTH_TETR_2"/>
    <property type="match status" value="1"/>
</dbReference>
<reference evidence="8" key="1">
    <citation type="submission" date="2016-10" db="EMBL/GenBank/DDBJ databases">
        <authorList>
            <person name="Varghese N."/>
            <person name="Submissions S."/>
        </authorList>
    </citation>
    <scope>NUCLEOTIDE SEQUENCE [LARGE SCALE GENOMIC DNA]</scope>
    <source>
        <strain evidence="8">CGMCC 4.2126</strain>
    </source>
</reference>
<feature type="region of interest" description="Disordered" evidence="5">
    <location>
        <begin position="1"/>
        <end position="30"/>
    </location>
</feature>
<sequence>MATTHKDADAGEPARGPLSGPSSRGRRRADAERSIAAIVDAAMTAFSENSEVSMVDIARVAGVGRVTLYSHFSSREELMDVVMAHAVKEANAVLGGEEAKETPAREALGELIRSSWQILGRYGRLQVAALRVLGPERMREHHNEPLVRVRNIVTRGRREGVIRDDLPEDWLVSVFYSLLHTAALEVDSGRLRPETAADALEATLLSAIGA</sequence>
<evidence type="ECO:0000313" key="7">
    <source>
        <dbReference type="EMBL" id="SFL11812.1"/>
    </source>
</evidence>
<dbReference type="InterPro" id="IPR001647">
    <property type="entry name" value="HTH_TetR"/>
</dbReference>
<dbReference type="Proteomes" id="UP000199111">
    <property type="component" value="Unassembled WGS sequence"/>
</dbReference>
<keyword evidence="1" id="KW-0805">Transcription regulation</keyword>
<evidence type="ECO:0000313" key="8">
    <source>
        <dbReference type="Proteomes" id="UP000199111"/>
    </source>
</evidence>
<dbReference type="SUPFAM" id="SSF46689">
    <property type="entry name" value="Homeodomain-like"/>
    <property type="match status" value="1"/>
</dbReference>
<dbReference type="RefSeq" id="WP_093892085.1">
    <property type="nucleotide sequence ID" value="NZ_FOQY01000056.1"/>
</dbReference>
<dbReference type="GO" id="GO:0000976">
    <property type="term" value="F:transcription cis-regulatory region binding"/>
    <property type="evidence" value="ECO:0007669"/>
    <property type="project" value="TreeGrafter"/>
</dbReference>
<evidence type="ECO:0000256" key="3">
    <source>
        <dbReference type="ARBA" id="ARBA00023163"/>
    </source>
</evidence>
<dbReference type="PANTHER" id="PTHR30055">
    <property type="entry name" value="HTH-TYPE TRANSCRIPTIONAL REGULATOR RUTR"/>
    <property type="match status" value="1"/>
</dbReference>
<dbReference type="InterPro" id="IPR009057">
    <property type="entry name" value="Homeodomain-like_sf"/>
</dbReference>
<dbReference type="GeneID" id="96303587"/>
<gene>
    <name evidence="7" type="ORF">SAMN05216275_1565</name>
</gene>